<dbReference type="Proteomes" id="UP000737171">
    <property type="component" value="Unassembled WGS sequence"/>
</dbReference>
<keyword evidence="5" id="KW-1185">Reference proteome</keyword>
<reference evidence="4 5" key="1">
    <citation type="submission" date="2020-05" db="EMBL/GenBank/DDBJ databases">
        <title>Aquincola sp. isolate from soil.</title>
        <authorList>
            <person name="Han J."/>
            <person name="Kim D.-U."/>
        </authorList>
    </citation>
    <scope>NUCLEOTIDE SEQUENCE [LARGE SCALE GENOMIC DNA]</scope>
    <source>
        <strain evidence="4 5">S2</strain>
    </source>
</reference>
<dbReference type="EMBL" id="JABRWJ010000004">
    <property type="protein sequence ID" value="NRF68428.1"/>
    <property type="molecule type" value="Genomic_DNA"/>
</dbReference>
<dbReference type="Pfam" id="PF00486">
    <property type="entry name" value="Trans_reg_C"/>
    <property type="match status" value="1"/>
</dbReference>
<dbReference type="InterPro" id="IPR036388">
    <property type="entry name" value="WH-like_DNA-bd_sf"/>
</dbReference>
<comment type="caution">
    <text evidence="4">The sequence shown here is derived from an EMBL/GenBank/DDBJ whole genome shotgun (WGS) entry which is preliminary data.</text>
</comment>
<feature type="DNA-binding region" description="OmpR/PhoB-type" evidence="2">
    <location>
        <begin position="149"/>
        <end position="248"/>
    </location>
</feature>
<dbReference type="CDD" id="cd00383">
    <property type="entry name" value="trans_reg_C"/>
    <property type="match status" value="1"/>
</dbReference>
<evidence type="ECO:0000256" key="2">
    <source>
        <dbReference type="PROSITE-ProRule" id="PRU01091"/>
    </source>
</evidence>
<evidence type="ECO:0000313" key="5">
    <source>
        <dbReference type="Proteomes" id="UP000737171"/>
    </source>
</evidence>
<dbReference type="PROSITE" id="PS51755">
    <property type="entry name" value="OMPR_PHOB"/>
    <property type="match status" value="1"/>
</dbReference>
<dbReference type="SMART" id="SM00862">
    <property type="entry name" value="Trans_reg_C"/>
    <property type="match status" value="1"/>
</dbReference>
<protein>
    <submittedName>
        <fullName evidence="4">Winged helix-turn-helix domain-containing protein</fullName>
    </submittedName>
</protein>
<sequence>MYATMAGTVSSIDATGPPGRCIGLASDDAAAAAAWRGALAAEGLRVCDWVLGDGGGPAAPAPDALVLHLVHGVARQLGPLRALAARQPAVPIVVACRALRDLDHVLALEMGADDVFDAALDAAVAAARLRALWRRGARLGVAAAPLAPPDELRVGRLVLRWRERCALQDERPLDLTEGEFELLWRLALRAGQVVTRRELLRELRGLVDSGPDRSIDSRVYRLRAKLGDRGDGAQRIRTIRNCGYLLAPLADGTAAAAGAH</sequence>
<dbReference type="InterPro" id="IPR039420">
    <property type="entry name" value="WalR-like"/>
</dbReference>
<dbReference type="PANTHER" id="PTHR48111">
    <property type="entry name" value="REGULATOR OF RPOS"/>
    <property type="match status" value="1"/>
</dbReference>
<keyword evidence="1 2" id="KW-0238">DNA-binding</keyword>
<dbReference type="SUPFAM" id="SSF46894">
    <property type="entry name" value="C-terminal effector domain of the bipartite response regulators"/>
    <property type="match status" value="1"/>
</dbReference>
<dbReference type="InterPro" id="IPR016032">
    <property type="entry name" value="Sig_transdc_resp-reg_C-effctor"/>
</dbReference>
<organism evidence="4 5">
    <name type="scientific">Pseudaquabacterium terrae</name>
    <dbReference type="NCBI Taxonomy" id="2732868"/>
    <lineage>
        <taxon>Bacteria</taxon>
        <taxon>Pseudomonadati</taxon>
        <taxon>Pseudomonadota</taxon>
        <taxon>Betaproteobacteria</taxon>
        <taxon>Burkholderiales</taxon>
        <taxon>Sphaerotilaceae</taxon>
        <taxon>Pseudaquabacterium</taxon>
    </lineage>
</organism>
<gene>
    <name evidence="4" type="ORF">HLB44_15645</name>
</gene>
<feature type="domain" description="OmpR/PhoB-type" evidence="3">
    <location>
        <begin position="149"/>
        <end position="248"/>
    </location>
</feature>
<dbReference type="Gene3D" id="1.10.10.10">
    <property type="entry name" value="Winged helix-like DNA-binding domain superfamily/Winged helix DNA-binding domain"/>
    <property type="match status" value="1"/>
</dbReference>
<evidence type="ECO:0000259" key="3">
    <source>
        <dbReference type="PROSITE" id="PS51755"/>
    </source>
</evidence>
<evidence type="ECO:0000313" key="4">
    <source>
        <dbReference type="EMBL" id="NRF68428.1"/>
    </source>
</evidence>
<evidence type="ECO:0000256" key="1">
    <source>
        <dbReference type="ARBA" id="ARBA00023125"/>
    </source>
</evidence>
<dbReference type="RefSeq" id="WP_173124059.1">
    <property type="nucleotide sequence ID" value="NZ_JABRWJ010000004.1"/>
</dbReference>
<dbReference type="PANTHER" id="PTHR48111:SF47">
    <property type="entry name" value="TRANSCRIPTIONAL REGULATORY PROTEIN RSTA"/>
    <property type="match status" value="1"/>
</dbReference>
<name>A0ABX2EIJ4_9BURK</name>
<accession>A0ABX2EIJ4</accession>
<proteinExistence type="predicted"/>
<dbReference type="InterPro" id="IPR001867">
    <property type="entry name" value="OmpR/PhoB-type_DNA-bd"/>
</dbReference>